<dbReference type="InterPro" id="IPR036010">
    <property type="entry name" value="2Fe-2S_ferredoxin-like_sf"/>
</dbReference>
<dbReference type="Gene3D" id="2.40.30.10">
    <property type="entry name" value="Translation factors"/>
    <property type="match status" value="1"/>
</dbReference>
<dbReference type="GO" id="GO:0051537">
    <property type="term" value="F:2 iron, 2 sulfur cluster binding"/>
    <property type="evidence" value="ECO:0007669"/>
    <property type="project" value="UniProtKB-KW"/>
</dbReference>
<dbReference type="Pfam" id="PF00111">
    <property type="entry name" value="Fer2"/>
    <property type="match status" value="1"/>
</dbReference>
<dbReference type="RefSeq" id="WP_117179806.1">
    <property type="nucleotide sequence ID" value="NZ_QFZK01000019.1"/>
</dbReference>
<comment type="caution">
    <text evidence="9">The sequence shown here is derived from an EMBL/GenBank/DDBJ whole genome shotgun (WGS) entry which is preliminary data.</text>
</comment>
<dbReference type="InterPro" id="IPR006058">
    <property type="entry name" value="2Fe2S_fd_BS"/>
</dbReference>
<feature type="domain" description="2Fe-2S ferredoxin-type" evidence="7">
    <location>
        <begin position="238"/>
        <end position="323"/>
    </location>
</feature>
<organism evidence="9 10">
    <name type="scientific">Rhodoferax lacus</name>
    <dbReference type="NCBI Taxonomy" id="2184758"/>
    <lineage>
        <taxon>Bacteria</taxon>
        <taxon>Pseudomonadati</taxon>
        <taxon>Pseudomonadota</taxon>
        <taxon>Betaproteobacteria</taxon>
        <taxon>Burkholderiales</taxon>
        <taxon>Comamonadaceae</taxon>
        <taxon>Rhodoferax</taxon>
    </lineage>
</organism>
<dbReference type="InterPro" id="IPR017927">
    <property type="entry name" value="FAD-bd_FR_type"/>
</dbReference>
<protein>
    <submittedName>
        <fullName evidence="9">Oxidoreductase</fullName>
    </submittedName>
</protein>
<dbReference type="GO" id="GO:0016491">
    <property type="term" value="F:oxidoreductase activity"/>
    <property type="evidence" value="ECO:0007669"/>
    <property type="project" value="UniProtKB-KW"/>
</dbReference>
<keyword evidence="2" id="KW-0001">2Fe-2S</keyword>
<dbReference type="PANTHER" id="PTHR47354:SF1">
    <property type="entry name" value="CARNITINE MONOOXYGENASE REDUCTASE SUBUNIT"/>
    <property type="match status" value="1"/>
</dbReference>
<dbReference type="Proteomes" id="UP000260665">
    <property type="component" value="Unassembled WGS sequence"/>
</dbReference>
<dbReference type="SUPFAM" id="SSF63380">
    <property type="entry name" value="Riboflavin synthase domain-like"/>
    <property type="match status" value="1"/>
</dbReference>
<evidence type="ECO:0000313" key="9">
    <source>
        <dbReference type="EMBL" id="RFO95247.1"/>
    </source>
</evidence>
<dbReference type="PRINTS" id="PR00409">
    <property type="entry name" value="PHDIOXRDTASE"/>
</dbReference>
<keyword evidence="5" id="KW-0408">Iron</keyword>
<evidence type="ECO:0000256" key="5">
    <source>
        <dbReference type="ARBA" id="ARBA00023004"/>
    </source>
</evidence>
<gene>
    <name evidence="9" type="ORF">DIC66_19225</name>
</gene>
<keyword evidence="1" id="KW-0285">Flavoprotein</keyword>
<keyword evidence="3" id="KW-0479">Metal-binding</keyword>
<dbReference type="InterPro" id="IPR012675">
    <property type="entry name" value="Beta-grasp_dom_sf"/>
</dbReference>
<evidence type="ECO:0000259" key="8">
    <source>
        <dbReference type="PROSITE" id="PS51384"/>
    </source>
</evidence>
<dbReference type="SUPFAM" id="SSF54292">
    <property type="entry name" value="2Fe-2S ferredoxin-like"/>
    <property type="match status" value="1"/>
</dbReference>
<dbReference type="Gene3D" id="3.40.50.80">
    <property type="entry name" value="Nucleotide-binding domain of ferredoxin-NADP reductase (FNR) module"/>
    <property type="match status" value="1"/>
</dbReference>
<dbReference type="PROSITE" id="PS51384">
    <property type="entry name" value="FAD_FR"/>
    <property type="match status" value="1"/>
</dbReference>
<dbReference type="PANTHER" id="PTHR47354">
    <property type="entry name" value="NADH OXIDOREDUCTASE HCR"/>
    <property type="match status" value="1"/>
</dbReference>
<dbReference type="CDD" id="cd06185">
    <property type="entry name" value="PDR_like"/>
    <property type="match status" value="1"/>
</dbReference>
<dbReference type="OrthoDB" id="370747at2"/>
<feature type="domain" description="FAD-binding FR-type" evidence="8">
    <location>
        <begin position="2"/>
        <end position="106"/>
    </location>
</feature>
<dbReference type="PROSITE" id="PS51085">
    <property type="entry name" value="2FE2S_FER_2"/>
    <property type="match status" value="1"/>
</dbReference>
<dbReference type="Gene3D" id="3.10.20.30">
    <property type="match status" value="1"/>
</dbReference>
<evidence type="ECO:0000256" key="2">
    <source>
        <dbReference type="ARBA" id="ARBA00022714"/>
    </source>
</evidence>
<proteinExistence type="predicted"/>
<sequence length="323" mass="34695">MNSPTIAAVLQGMRLVAENVISLELRAADSTFALPPFEPGAHIDLHLPNGLVRSYSLTNPGAAPDCYQVAVLHDRNSRGGSRHIHEQLRVGTPLGISAPRNLFKLNEDAEHSFLLAGGIGITPLYAMVQRLAQLGRSADLVVCARNRGQLSFLKELQALVSPQLRLHLHLDEEAGGPPDLRALLGAHGPDTHFYCCGPHPMLQAFEDTCAALNLPHVHLERFAAAPTAAAPMAAPRTYTVRLQKSGQVLEVSTARPLLDSLLAAGVDAGHSCREGICGACETPVLEGEIDHRDSILSQAERDANRSMMVCVSHCRSAHLVLDL</sequence>
<reference evidence="9 10" key="1">
    <citation type="submission" date="2018-05" db="EMBL/GenBank/DDBJ databases">
        <title>Rhodoferax soyangensis sp.nov., isolated from an oligotrophic freshwater lake.</title>
        <authorList>
            <person name="Park M."/>
        </authorList>
    </citation>
    <scope>NUCLEOTIDE SEQUENCE [LARGE SCALE GENOMIC DNA]</scope>
    <source>
        <strain evidence="9 10">IMCC26218</strain>
    </source>
</reference>
<evidence type="ECO:0000256" key="6">
    <source>
        <dbReference type="ARBA" id="ARBA00023014"/>
    </source>
</evidence>
<evidence type="ECO:0000256" key="4">
    <source>
        <dbReference type="ARBA" id="ARBA00023002"/>
    </source>
</evidence>
<dbReference type="InterPro" id="IPR039261">
    <property type="entry name" value="FNR_nucleotide-bd"/>
</dbReference>
<evidence type="ECO:0000313" key="10">
    <source>
        <dbReference type="Proteomes" id="UP000260665"/>
    </source>
</evidence>
<evidence type="ECO:0000256" key="1">
    <source>
        <dbReference type="ARBA" id="ARBA00022630"/>
    </source>
</evidence>
<dbReference type="InterPro" id="IPR001041">
    <property type="entry name" value="2Fe-2S_ferredoxin-type"/>
</dbReference>
<dbReference type="PROSITE" id="PS00197">
    <property type="entry name" value="2FE2S_FER_1"/>
    <property type="match status" value="1"/>
</dbReference>
<dbReference type="InterPro" id="IPR001433">
    <property type="entry name" value="OxRdtase_FAD/NAD-bd"/>
</dbReference>
<dbReference type="AlphaFoldDB" id="A0A3E1R7F0"/>
<dbReference type="InterPro" id="IPR050415">
    <property type="entry name" value="MRET"/>
</dbReference>
<accession>A0A3E1R7F0</accession>
<keyword evidence="4" id="KW-0560">Oxidoreductase</keyword>
<evidence type="ECO:0000256" key="3">
    <source>
        <dbReference type="ARBA" id="ARBA00022723"/>
    </source>
</evidence>
<dbReference type="InterPro" id="IPR017938">
    <property type="entry name" value="Riboflavin_synthase-like_b-brl"/>
</dbReference>
<keyword evidence="10" id="KW-1185">Reference proteome</keyword>
<name>A0A3E1R7F0_9BURK</name>
<dbReference type="EMBL" id="QFZK01000019">
    <property type="protein sequence ID" value="RFO95247.1"/>
    <property type="molecule type" value="Genomic_DNA"/>
</dbReference>
<dbReference type="GO" id="GO:0046872">
    <property type="term" value="F:metal ion binding"/>
    <property type="evidence" value="ECO:0007669"/>
    <property type="project" value="UniProtKB-KW"/>
</dbReference>
<evidence type="ECO:0000259" key="7">
    <source>
        <dbReference type="PROSITE" id="PS51085"/>
    </source>
</evidence>
<dbReference type="SUPFAM" id="SSF52343">
    <property type="entry name" value="Ferredoxin reductase-like, C-terminal NADP-linked domain"/>
    <property type="match status" value="1"/>
</dbReference>
<dbReference type="Pfam" id="PF00175">
    <property type="entry name" value="NAD_binding_1"/>
    <property type="match status" value="1"/>
</dbReference>
<keyword evidence="6" id="KW-0411">Iron-sulfur</keyword>
<dbReference type="CDD" id="cd00207">
    <property type="entry name" value="fer2"/>
    <property type="match status" value="1"/>
</dbReference>